<gene>
    <name evidence="1" type="ORF">BD821_11843</name>
</gene>
<organism evidence="1 2">
    <name type="scientific">Clostridium algidicarnis DSM 15099</name>
    <dbReference type="NCBI Taxonomy" id="1121295"/>
    <lineage>
        <taxon>Bacteria</taxon>
        <taxon>Bacillati</taxon>
        <taxon>Bacillota</taxon>
        <taxon>Clostridia</taxon>
        <taxon>Eubacteriales</taxon>
        <taxon>Clostridiaceae</taxon>
        <taxon>Clostridium</taxon>
    </lineage>
</organism>
<sequence length="535" mass="64154">MVFDYLNNFNIRMKKIGYYSLIFRNSIMKNNWKKYGFDEYDEQENLIFTVLLYIMEQSLKEEVCTLDNITDFIDEINDLYYKKNLSYEEEKSLTEFIINTIICNDGDVRYYKGFNYATGIYEEINVSYLITKIIDIDGVRRVTYSLTDDGYNMLLGTLEIEENLRISIHEMIFKLHLEKAEYSKAADDIKNIFNMFRIRVQKMEEDIQRIRENPLNYSNSDYEKITKGNLALMKESKEKYKLHREVVEERIQEFLHKEINLSELTKEENENLNNLQCIKRYLNKTIDEDQRILKKHFELKEIYAKELENISKMSIIKRFSLSNEIYEKVLGDIKKIENIEVFLRPLFKNHIPKIYNINKALQYQNPIRKNKEEKDLEVLEFSDEDVEKEKEKRQLERLEKYKTVINIILENVKVTNKLYLSDLNELIVRDEYIKLKLIPTVEIFREVIIEFLKVREIDINSLLEERKSNTEMGEMDFQLNKAVIEVIEQNKELSNIKRIYASKALDKEDLIIKSVINELGETKNFICSEVYFKIN</sequence>
<evidence type="ECO:0000313" key="2">
    <source>
        <dbReference type="Proteomes" id="UP000239863"/>
    </source>
</evidence>
<dbReference type="EMBL" id="PTIS01000018">
    <property type="protein sequence ID" value="PPK45961.1"/>
    <property type="molecule type" value="Genomic_DNA"/>
</dbReference>
<proteinExistence type="predicted"/>
<reference evidence="1 2" key="1">
    <citation type="submission" date="2018-02" db="EMBL/GenBank/DDBJ databases">
        <title>Genomic Encyclopedia of Archaeal and Bacterial Type Strains, Phase II (KMG-II): from individual species to whole genera.</title>
        <authorList>
            <person name="Goeker M."/>
        </authorList>
    </citation>
    <scope>NUCLEOTIDE SEQUENCE [LARGE SCALE GENOMIC DNA]</scope>
    <source>
        <strain evidence="1 2">DSM 15099</strain>
    </source>
</reference>
<dbReference type="Proteomes" id="UP000239863">
    <property type="component" value="Unassembled WGS sequence"/>
</dbReference>
<dbReference type="AlphaFoldDB" id="A0A2S6FVF6"/>
<name>A0A2S6FVF6_9CLOT</name>
<evidence type="ECO:0000313" key="1">
    <source>
        <dbReference type="EMBL" id="PPK45961.1"/>
    </source>
</evidence>
<comment type="caution">
    <text evidence="1">The sequence shown here is derived from an EMBL/GenBank/DDBJ whole genome shotgun (WGS) entry which is preliminary data.</text>
</comment>
<dbReference type="OrthoDB" id="1643270at2"/>
<protein>
    <submittedName>
        <fullName evidence="1">Uncharacterized protein</fullName>
    </submittedName>
</protein>
<accession>A0A2S6FVF6</accession>
<dbReference type="RefSeq" id="WP_104410543.1">
    <property type="nucleotide sequence ID" value="NZ_PTIS01000018.1"/>
</dbReference>